<keyword evidence="6 9" id="KW-0546">Nucleotide metabolism</keyword>
<name>A0AAW0T613_SCYPA</name>
<dbReference type="InterPro" id="IPR007710">
    <property type="entry name" value="Nucleoside_deoxyribTrfase"/>
</dbReference>
<comment type="caution">
    <text evidence="12">The sequence shown here is derived from an EMBL/GenBank/DDBJ whole genome shotgun (WGS) entry which is preliminary data.</text>
</comment>
<dbReference type="AlphaFoldDB" id="A0AAW0T613"/>
<accession>A0AAW0T613</accession>
<keyword evidence="5" id="KW-0862">Zinc</keyword>
<dbReference type="FunFam" id="3.40.50.450:FF:000019">
    <property type="entry name" value="2'-deoxynucleoside 5'-phosphate N-hydrolase 1"/>
    <property type="match status" value="1"/>
</dbReference>
<keyword evidence="2" id="KW-0479">Metal-binding</keyword>
<dbReference type="PANTHER" id="PTHR15364:SF0">
    <property type="entry name" value="2'-DEOXYNUCLEOSIDE 5'-PHOSPHATE N-HYDROLASE 1"/>
    <property type="match status" value="1"/>
</dbReference>
<dbReference type="InterPro" id="IPR019786">
    <property type="entry name" value="Zinc_finger_PHD-type_CS"/>
</dbReference>
<dbReference type="EMBL" id="JARAKH010000039">
    <property type="protein sequence ID" value="KAK8382733.1"/>
    <property type="molecule type" value="Genomic_DNA"/>
</dbReference>
<feature type="domain" description="PHD-type" evidence="11">
    <location>
        <begin position="16"/>
        <end position="76"/>
    </location>
</feature>
<evidence type="ECO:0000256" key="9">
    <source>
        <dbReference type="HAMAP-Rule" id="MF_03036"/>
    </source>
</evidence>
<evidence type="ECO:0000256" key="1">
    <source>
        <dbReference type="ARBA" id="ARBA00011407"/>
    </source>
</evidence>
<comment type="catalytic activity">
    <reaction evidence="9">
        <text>a pyrimidine 2'-deoxyribonucleoside 5'-phosphate + H2O = a pyrimidine nucleobase + 2-deoxy-D-ribose 5-phosphate</text>
        <dbReference type="Rhea" id="RHEA:57852"/>
        <dbReference type="ChEBI" id="CHEBI:15377"/>
        <dbReference type="ChEBI" id="CHEBI:26432"/>
        <dbReference type="ChEBI" id="CHEBI:62877"/>
        <dbReference type="ChEBI" id="CHEBI:142209"/>
    </reaction>
</comment>
<keyword evidence="9" id="KW-0539">Nucleus</keyword>
<organism evidence="12 13">
    <name type="scientific">Scylla paramamosain</name>
    <name type="common">Mud crab</name>
    <dbReference type="NCBI Taxonomy" id="85552"/>
    <lineage>
        <taxon>Eukaryota</taxon>
        <taxon>Metazoa</taxon>
        <taxon>Ecdysozoa</taxon>
        <taxon>Arthropoda</taxon>
        <taxon>Crustacea</taxon>
        <taxon>Multicrustacea</taxon>
        <taxon>Malacostraca</taxon>
        <taxon>Eumalacostraca</taxon>
        <taxon>Eucarida</taxon>
        <taxon>Decapoda</taxon>
        <taxon>Pleocyemata</taxon>
        <taxon>Brachyura</taxon>
        <taxon>Eubrachyura</taxon>
        <taxon>Portunoidea</taxon>
        <taxon>Portunidae</taxon>
        <taxon>Portuninae</taxon>
        <taxon>Scylla</taxon>
    </lineage>
</organism>
<keyword evidence="3 10" id="KW-0863">Zinc-finger</keyword>
<protein>
    <recommendedName>
        <fullName evidence="9">Putative 2'-deoxynucleoside 5'-phosphate N-hydrolase 1</fullName>
        <ecNumber evidence="9">3.2.2.-</ecNumber>
    </recommendedName>
</protein>
<dbReference type="CDD" id="cd15489">
    <property type="entry name" value="PHD_SF"/>
    <property type="match status" value="1"/>
</dbReference>
<dbReference type="Proteomes" id="UP001487740">
    <property type="component" value="Unassembled WGS sequence"/>
</dbReference>
<keyword evidence="13" id="KW-1185">Reference proteome</keyword>
<dbReference type="InterPro" id="IPR011011">
    <property type="entry name" value="Znf_FYVE_PHD"/>
</dbReference>
<dbReference type="EC" id="3.2.2.-" evidence="9"/>
<keyword evidence="9" id="KW-0963">Cytoplasm</keyword>
<dbReference type="PROSITE" id="PS50016">
    <property type="entry name" value="ZF_PHD_2"/>
    <property type="match status" value="1"/>
</dbReference>
<evidence type="ECO:0000256" key="7">
    <source>
        <dbReference type="ARBA" id="ARBA00023295"/>
    </source>
</evidence>
<dbReference type="InterPro" id="IPR028607">
    <property type="entry name" value="DNPH1"/>
</dbReference>
<feature type="binding site" description="in other chain" evidence="9">
    <location>
        <position position="272"/>
    </location>
    <ligand>
        <name>substrate</name>
        <note>ligand shared between homodimeric partners</note>
    </ligand>
</feature>
<evidence type="ECO:0000256" key="2">
    <source>
        <dbReference type="ARBA" id="ARBA00022723"/>
    </source>
</evidence>
<evidence type="ECO:0000313" key="12">
    <source>
        <dbReference type="EMBL" id="KAK8382733.1"/>
    </source>
</evidence>
<dbReference type="GO" id="GO:0008270">
    <property type="term" value="F:zinc ion binding"/>
    <property type="evidence" value="ECO:0007669"/>
    <property type="project" value="UniProtKB-KW"/>
</dbReference>
<dbReference type="GO" id="GO:0009116">
    <property type="term" value="P:nucleoside metabolic process"/>
    <property type="evidence" value="ECO:0007669"/>
    <property type="project" value="UniProtKB-UniRule"/>
</dbReference>
<dbReference type="GO" id="GO:0005737">
    <property type="term" value="C:cytoplasm"/>
    <property type="evidence" value="ECO:0007669"/>
    <property type="project" value="UniProtKB-SubCell"/>
</dbReference>
<dbReference type="SUPFAM" id="SSF52309">
    <property type="entry name" value="N-(deoxy)ribosyltransferase-like"/>
    <property type="match status" value="1"/>
</dbReference>
<dbReference type="SUPFAM" id="SSF57903">
    <property type="entry name" value="FYVE/PHD zinc finger"/>
    <property type="match status" value="1"/>
</dbReference>
<dbReference type="InterPro" id="IPR051239">
    <property type="entry name" value="2'-dNMP_N-hydrolase"/>
</dbReference>
<dbReference type="InterPro" id="IPR019787">
    <property type="entry name" value="Znf_PHD-finger"/>
</dbReference>
<feature type="binding site" description="in other chain" evidence="9">
    <location>
        <position position="205"/>
    </location>
    <ligand>
        <name>substrate</name>
        <note>ligand shared between homodimeric partners</note>
    </ligand>
</feature>
<evidence type="ECO:0000256" key="4">
    <source>
        <dbReference type="ARBA" id="ARBA00022801"/>
    </source>
</evidence>
<dbReference type="PANTHER" id="PTHR15364">
    <property type="entry name" value="2'-DEOXYNUCLEOSIDE 5'-PHOSPHATE N-HYDROLASE 1"/>
    <property type="match status" value="1"/>
</dbReference>
<dbReference type="GO" id="GO:0070694">
    <property type="term" value="F:5-hydroxymethyl-dUMP N-hydrolase activity"/>
    <property type="evidence" value="ECO:0007669"/>
    <property type="project" value="InterPro"/>
</dbReference>
<feature type="binding site" evidence="9">
    <location>
        <begin position="296"/>
        <end position="298"/>
    </location>
    <ligand>
        <name>substrate</name>
        <note>ligand shared between homodimeric partners</note>
    </ligand>
</feature>
<evidence type="ECO:0000256" key="10">
    <source>
        <dbReference type="PROSITE-ProRule" id="PRU00146"/>
    </source>
</evidence>
<dbReference type="Pfam" id="PF05014">
    <property type="entry name" value="Nuc_deoxyrib_tr"/>
    <property type="match status" value="1"/>
</dbReference>
<dbReference type="GO" id="GO:0005634">
    <property type="term" value="C:nucleus"/>
    <property type="evidence" value="ECO:0007669"/>
    <property type="project" value="UniProtKB-SubCell"/>
</dbReference>
<proteinExistence type="inferred from homology"/>
<comment type="catalytic activity">
    <reaction evidence="9">
        <text>a purine 2'-deoxyribonucleoside 5'-phosphate + H2O = a purine nucleobase + 2-deoxy-D-ribose 5-phosphate</text>
        <dbReference type="Rhea" id="RHEA:51132"/>
        <dbReference type="ChEBI" id="CHEBI:15377"/>
        <dbReference type="ChEBI" id="CHEBI:26386"/>
        <dbReference type="ChEBI" id="CHEBI:62877"/>
        <dbReference type="ChEBI" id="CHEBI:142198"/>
    </reaction>
</comment>
<reference evidence="12 13" key="1">
    <citation type="submission" date="2023-03" db="EMBL/GenBank/DDBJ databases">
        <title>High-quality genome of Scylla paramamosain provides insights in environmental adaptation.</title>
        <authorList>
            <person name="Zhang L."/>
        </authorList>
    </citation>
    <scope>NUCLEOTIDE SEQUENCE [LARGE SCALE GENOMIC DNA]</scope>
    <source>
        <strain evidence="12">LZ_2023a</strain>
        <tissue evidence="12">Muscle</tissue>
    </source>
</reference>
<dbReference type="GO" id="GO:0042802">
    <property type="term" value="F:identical protein binding"/>
    <property type="evidence" value="ECO:0007669"/>
    <property type="project" value="UniProtKB-ARBA"/>
</dbReference>
<evidence type="ECO:0000256" key="8">
    <source>
        <dbReference type="ARBA" id="ARBA00047460"/>
    </source>
</evidence>
<dbReference type="PROSITE" id="PS01359">
    <property type="entry name" value="ZF_PHD_1"/>
    <property type="match status" value="1"/>
</dbReference>
<evidence type="ECO:0000256" key="6">
    <source>
        <dbReference type="ARBA" id="ARBA00023080"/>
    </source>
</evidence>
<comment type="subunit">
    <text evidence="1 9">Monomer and homodimer.</text>
</comment>
<evidence type="ECO:0000313" key="13">
    <source>
        <dbReference type="Proteomes" id="UP001487740"/>
    </source>
</evidence>
<sequence>MTTPSHRSVRPKQPAAALCVVCDRVVTGHHHALQCDHCSRWQHRLCETGVSFQDYRRLQRGEWELPDWRCALCLTAPDFNISSSVHQEPEVMEELHAPNLSVTSITSLDARHEVQADQEFNISTSFHVHQELDEDVMEEEHIPDVSLTSSMSSDLHYEITEGREAQGTVAYGRTLARNNRSIMPSNLKIYFSGSIRGGRSDVDLYGRLVEQLGKFGKVLSPFVADKTVTDASVHEGAAMTDKEIYDRDLRLIEECHAVVAEVTQTSLGVGYEVGQAKALGKKILCLYRPQPGKLLSAMIRGAEEKGSFVTRDYKEEDLPEILEEFFTECFARTHKDSLDWTTYEPM</sequence>
<dbReference type="Gene3D" id="3.40.50.450">
    <property type="match status" value="1"/>
</dbReference>
<dbReference type="Gene3D" id="3.30.40.10">
    <property type="entry name" value="Zinc/RING finger domain, C3HC4 (zinc finger)"/>
    <property type="match status" value="1"/>
</dbReference>
<evidence type="ECO:0000259" key="11">
    <source>
        <dbReference type="PROSITE" id="PS50016"/>
    </source>
</evidence>
<comment type="function">
    <text evidence="9">Catalyzes the cleavage of the N-glycosidic bond of deoxyribonucleoside 5'-monophosphates to yield deoxyribose 5-phosphate and a purine or pyrimidine base.</text>
</comment>
<comment type="subcellular location">
    <subcellularLocation>
        <location evidence="9">Cytoplasm</location>
    </subcellularLocation>
    <subcellularLocation>
        <location evidence="9">Nucleus</location>
    </subcellularLocation>
</comment>
<keyword evidence="4 9" id="KW-0378">Hydrolase</keyword>
<keyword evidence="7 9" id="KW-0326">Glycosidase</keyword>
<evidence type="ECO:0000256" key="3">
    <source>
        <dbReference type="ARBA" id="ARBA00022771"/>
    </source>
</evidence>
<dbReference type="HAMAP" id="MF_03036">
    <property type="entry name" value="Nuc_phosphate_hydrolase"/>
    <property type="match status" value="1"/>
</dbReference>
<evidence type="ECO:0000256" key="5">
    <source>
        <dbReference type="ARBA" id="ARBA00022833"/>
    </source>
</evidence>
<dbReference type="InterPro" id="IPR013083">
    <property type="entry name" value="Znf_RING/FYVE/PHD"/>
</dbReference>
<feature type="binding site" description="in other chain" evidence="9">
    <location>
        <begin position="190"/>
        <end position="196"/>
    </location>
    <ligand>
        <name>substrate</name>
        <note>ligand shared between homodimeric partners</note>
    </ligand>
</feature>
<comment type="catalytic activity">
    <reaction evidence="8">
        <text>5-hydroxymethyl-dUMP + H2O = 5-hydroxymethyluracil + 2-deoxy-D-ribose 5-phosphate</text>
        <dbReference type="Rhea" id="RHEA:77099"/>
        <dbReference type="ChEBI" id="CHEBI:15377"/>
        <dbReference type="ChEBI" id="CHEBI:16964"/>
        <dbReference type="ChEBI" id="CHEBI:62877"/>
        <dbReference type="ChEBI" id="CHEBI:90409"/>
    </reaction>
    <physiologicalReaction direction="left-to-right" evidence="8">
        <dbReference type="Rhea" id="RHEA:77100"/>
    </physiologicalReaction>
</comment>
<gene>
    <name evidence="12" type="ORF">O3P69_015513</name>
</gene>
<comment type="similarity">
    <text evidence="9">Belongs to the 2'-deoxynucleoside 5'-phosphate N-hydrolase 1 family.</text>
</comment>
<dbReference type="GO" id="GO:0006163">
    <property type="term" value="P:purine nucleotide metabolic process"/>
    <property type="evidence" value="ECO:0007669"/>
    <property type="project" value="UniProtKB-ARBA"/>
</dbReference>
<dbReference type="GO" id="GO:0009159">
    <property type="term" value="P:deoxyribonucleoside monophosphate catabolic process"/>
    <property type="evidence" value="ECO:0007669"/>
    <property type="project" value="InterPro"/>
</dbReference>